<keyword evidence="2" id="KW-1185">Reference proteome</keyword>
<evidence type="ECO:0000313" key="2">
    <source>
        <dbReference type="Proteomes" id="UP001291653"/>
    </source>
</evidence>
<reference evidence="1 2" key="1">
    <citation type="submission" date="2022-10" db="EMBL/GenBank/DDBJ databases">
        <title>Draft genome sequence of Streptomyces sp. YSPA8.</title>
        <authorList>
            <person name="Moriuchi R."/>
            <person name="Dohra H."/>
            <person name="Yamamura H."/>
            <person name="Kodani S."/>
        </authorList>
    </citation>
    <scope>NUCLEOTIDE SEQUENCE [LARGE SCALE GENOMIC DNA]</scope>
    <source>
        <strain evidence="1 2">YSPA8</strain>
        <plasmid evidence="1 2">pYSPA8-1</plasmid>
    </source>
</reference>
<protein>
    <submittedName>
        <fullName evidence="1">Uncharacterized protein</fullName>
    </submittedName>
</protein>
<proteinExistence type="predicted"/>
<accession>A0AA86IXV3</accession>
<dbReference type="EMBL" id="LC735414">
    <property type="protein sequence ID" value="BDT39500.1"/>
    <property type="molecule type" value="Genomic_DNA"/>
</dbReference>
<dbReference type="RefSeq" id="WP_323451983.1">
    <property type="nucleotide sequence ID" value="NZ_LC735414.1"/>
</dbReference>
<evidence type="ECO:0000313" key="1">
    <source>
        <dbReference type="EMBL" id="BDT39500.1"/>
    </source>
</evidence>
<name>A0AA86IXV3_9ACTN</name>
<geneLocation type="plasmid" evidence="1 2">
    <name>pYSPA8-1</name>
</geneLocation>
<keyword evidence="1" id="KW-0614">Plasmid</keyword>
<dbReference type="Proteomes" id="UP001291653">
    <property type="component" value="Plasmid pYSPA8-1"/>
</dbReference>
<gene>
    <name evidence="1" type="ORF">SYYSPA8_36910</name>
</gene>
<sequence length="95" mass="10562">MAVTRDEQMAAVAAGLRQEWKVTFYEVGEDGERKTGDAERAHVRYVTVPPTRTPRAVAHSVFTLLDSDPSVPEIDPTEYDIERTVLVTAQEDNAS</sequence>
<organism evidence="1 2">
    <name type="scientific">Streptomyces yaizuensis</name>
    <dbReference type="NCBI Taxonomy" id="2989713"/>
    <lineage>
        <taxon>Bacteria</taxon>
        <taxon>Bacillati</taxon>
        <taxon>Actinomycetota</taxon>
        <taxon>Actinomycetes</taxon>
        <taxon>Kitasatosporales</taxon>
        <taxon>Streptomycetaceae</taxon>
        <taxon>Streptomyces</taxon>
    </lineage>
</organism>
<dbReference type="AlphaFoldDB" id="A0AA86IXV3"/>